<dbReference type="Pfam" id="PF12838">
    <property type="entry name" value="Fer4_7"/>
    <property type="match status" value="1"/>
</dbReference>
<dbReference type="EMBL" id="BAABIE010000012">
    <property type="protein sequence ID" value="GAA4753869.1"/>
    <property type="molecule type" value="Genomic_DNA"/>
</dbReference>
<keyword evidence="9" id="KW-0560">Oxidoreductase</keyword>
<dbReference type="PROSITE" id="PS00197">
    <property type="entry name" value="2FE2S_FER_1"/>
    <property type="match status" value="1"/>
</dbReference>
<dbReference type="SUPFAM" id="SSF46548">
    <property type="entry name" value="alpha-helical ferredoxin"/>
    <property type="match status" value="1"/>
</dbReference>
<dbReference type="InterPro" id="IPR009051">
    <property type="entry name" value="Helical_ferredxn"/>
</dbReference>
<keyword evidence="10" id="KW-0408">Iron</keyword>
<dbReference type="InterPro" id="IPR050573">
    <property type="entry name" value="SDH/FRD_Iron-Sulfur"/>
</dbReference>
<dbReference type="InterPro" id="IPR004489">
    <property type="entry name" value="Succ_DH/fum_Rdtase_Fe-S"/>
</dbReference>
<proteinExistence type="inferred from homology"/>
<evidence type="ECO:0000256" key="5">
    <source>
        <dbReference type="ARBA" id="ARBA00022485"/>
    </source>
</evidence>
<evidence type="ECO:0000256" key="3">
    <source>
        <dbReference type="ARBA" id="ARBA00009433"/>
    </source>
</evidence>
<keyword evidence="8" id="KW-0479">Metal-binding</keyword>
<dbReference type="NCBIfam" id="TIGR00384">
    <property type="entry name" value="dhsB"/>
    <property type="match status" value="1"/>
</dbReference>
<evidence type="ECO:0000256" key="7">
    <source>
        <dbReference type="ARBA" id="ARBA00022714"/>
    </source>
</evidence>
<dbReference type="InterPro" id="IPR025192">
    <property type="entry name" value="Succ_DH/fum_Rdtase_N"/>
</dbReference>
<comment type="caution">
    <text evidence="15">The sequence shown here is derived from an EMBL/GenBank/DDBJ whole genome shotgun (WGS) entry which is preliminary data.</text>
</comment>
<evidence type="ECO:0000256" key="8">
    <source>
        <dbReference type="ARBA" id="ARBA00022723"/>
    </source>
</evidence>
<feature type="domain" description="4Fe-4S ferredoxin-type" evidence="14">
    <location>
        <begin position="150"/>
        <end position="179"/>
    </location>
</feature>
<dbReference type="InterPro" id="IPR036010">
    <property type="entry name" value="2Fe-2S_ferredoxin-like_sf"/>
</dbReference>
<keyword evidence="11" id="KW-0411">Iron-sulfur</keyword>
<organism evidence="15 16">
    <name type="scientific">Gordonia alkaliphila</name>
    <dbReference type="NCBI Taxonomy" id="1053547"/>
    <lineage>
        <taxon>Bacteria</taxon>
        <taxon>Bacillati</taxon>
        <taxon>Actinomycetota</taxon>
        <taxon>Actinomycetes</taxon>
        <taxon>Mycobacteriales</taxon>
        <taxon>Gordoniaceae</taxon>
        <taxon>Gordonia</taxon>
    </lineage>
</organism>
<evidence type="ECO:0000256" key="2">
    <source>
        <dbReference type="ARBA" id="ARBA00001966"/>
    </source>
</evidence>
<dbReference type="NCBIfam" id="NF005746">
    <property type="entry name" value="PRK07570.1"/>
    <property type="match status" value="1"/>
</dbReference>
<evidence type="ECO:0000256" key="9">
    <source>
        <dbReference type="ARBA" id="ARBA00023002"/>
    </source>
</evidence>
<evidence type="ECO:0000256" key="6">
    <source>
        <dbReference type="ARBA" id="ARBA00022532"/>
    </source>
</evidence>
<name>A0ABP8ZE33_9ACTN</name>
<dbReference type="PROSITE" id="PS00198">
    <property type="entry name" value="4FE4S_FER_1"/>
    <property type="match status" value="1"/>
</dbReference>
<evidence type="ECO:0000256" key="13">
    <source>
        <dbReference type="ARBA" id="ARBA00034078"/>
    </source>
</evidence>
<evidence type="ECO:0000256" key="1">
    <source>
        <dbReference type="ARBA" id="ARBA00001927"/>
    </source>
</evidence>
<comment type="cofactor">
    <cofactor evidence="2">
        <name>[4Fe-4S] cluster</name>
        <dbReference type="ChEBI" id="CHEBI:49883"/>
    </cofactor>
</comment>
<dbReference type="Gene3D" id="1.10.1060.10">
    <property type="entry name" value="Alpha-helical ferredoxin"/>
    <property type="match status" value="1"/>
</dbReference>
<dbReference type="RefSeq" id="WP_345313871.1">
    <property type="nucleotide sequence ID" value="NZ_BAABIE010000012.1"/>
</dbReference>
<dbReference type="PANTHER" id="PTHR11921">
    <property type="entry name" value="SUCCINATE DEHYDROGENASE IRON-SULFUR PROTEIN"/>
    <property type="match status" value="1"/>
</dbReference>
<dbReference type="InterPro" id="IPR017896">
    <property type="entry name" value="4Fe4S_Fe-S-bd"/>
</dbReference>
<comment type="cofactor">
    <cofactor evidence="1">
        <name>[3Fe-4S] cluster</name>
        <dbReference type="ChEBI" id="CHEBI:21137"/>
    </cofactor>
</comment>
<dbReference type="PROSITE" id="PS51379">
    <property type="entry name" value="4FE4S_FER_2"/>
    <property type="match status" value="1"/>
</dbReference>
<protein>
    <recommendedName>
        <fullName evidence="4">succinate dehydrogenase</fullName>
        <ecNumber evidence="4">1.3.5.1</ecNumber>
    </recommendedName>
</protein>
<evidence type="ECO:0000256" key="11">
    <source>
        <dbReference type="ARBA" id="ARBA00023014"/>
    </source>
</evidence>
<comment type="similarity">
    <text evidence="3">Belongs to the succinate dehydrogenase/fumarate reductase iron-sulfur protein family.</text>
</comment>
<evidence type="ECO:0000256" key="10">
    <source>
        <dbReference type="ARBA" id="ARBA00023004"/>
    </source>
</evidence>
<keyword evidence="16" id="KW-1185">Reference proteome</keyword>
<evidence type="ECO:0000259" key="14">
    <source>
        <dbReference type="PROSITE" id="PS51379"/>
    </source>
</evidence>
<reference evidence="16" key="1">
    <citation type="journal article" date="2019" name="Int. J. Syst. Evol. Microbiol.">
        <title>The Global Catalogue of Microorganisms (GCM) 10K type strain sequencing project: providing services to taxonomists for standard genome sequencing and annotation.</title>
        <authorList>
            <consortium name="The Broad Institute Genomics Platform"/>
            <consortium name="The Broad Institute Genome Sequencing Center for Infectious Disease"/>
            <person name="Wu L."/>
            <person name="Ma J."/>
        </authorList>
    </citation>
    <scope>NUCLEOTIDE SEQUENCE [LARGE SCALE GENOMIC DNA]</scope>
    <source>
        <strain evidence="16">JCM 18077</strain>
    </source>
</reference>
<dbReference type="InterPro" id="IPR017900">
    <property type="entry name" value="4Fe4S_Fe_S_CS"/>
</dbReference>
<dbReference type="Pfam" id="PF13085">
    <property type="entry name" value="Fer2_3"/>
    <property type="match status" value="1"/>
</dbReference>
<gene>
    <name evidence="15" type="ORF">GCM10023217_26720</name>
</gene>
<evidence type="ECO:0000313" key="15">
    <source>
        <dbReference type="EMBL" id="GAA4753869.1"/>
    </source>
</evidence>
<evidence type="ECO:0000256" key="4">
    <source>
        <dbReference type="ARBA" id="ARBA00012792"/>
    </source>
</evidence>
<dbReference type="InterPro" id="IPR012675">
    <property type="entry name" value="Beta-grasp_dom_sf"/>
</dbReference>
<dbReference type="PANTHER" id="PTHR11921:SF41">
    <property type="entry name" value="SUCCINATE DEHYDROGENASE"/>
    <property type="match status" value="1"/>
</dbReference>
<dbReference type="SUPFAM" id="SSF54292">
    <property type="entry name" value="2Fe-2S ferredoxin-like"/>
    <property type="match status" value="1"/>
</dbReference>
<dbReference type="Proteomes" id="UP001500822">
    <property type="component" value="Unassembled WGS sequence"/>
</dbReference>
<comment type="cofactor">
    <cofactor evidence="13">
        <name>[2Fe-2S] cluster</name>
        <dbReference type="ChEBI" id="CHEBI:190135"/>
    </cofactor>
</comment>
<sequence>MNITVEAWRQDRPDAPGRFESYVVAGVTPQMSLLDVLDLLNSQLVAAGDEPVAFDSDCREGICGACGITVNGRPHGPVPNTPSCLQHLGQFPETTHFRVEPFRANAFPVVRDLAVDRSALDRVIQVGGHVDVLTGQAADADAELIGHDTAERALDFAGCIGCGACVAACPNGSAHLFAGAKLLHLSQLSYGKQERGRRARAVTGSLDHDFGPCSSFGECAQVCPADIDLSAVAAVNREAVRAAFRRRPD</sequence>
<keyword evidence="6" id="KW-0816">Tricarboxylic acid cycle</keyword>
<evidence type="ECO:0000313" key="16">
    <source>
        <dbReference type="Proteomes" id="UP001500822"/>
    </source>
</evidence>
<dbReference type="InterPro" id="IPR006058">
    <property type="entry name" value="2Fe2S_fd_BS"/>
</dbReference>
<keyword evidence="12" id="KW-0003">3Fe-4S</keyword>
<keyword evidence="5" id="KW-0004">4Fe-4S</keyword>
<evidence type="ECO:0000256" key="12">
    <source>
        <dbReference type="ARBA" id="ARBA00023291"/>
    </source>
</evidence>
<dbReference type="Gene3D" id="3.10.20.30">
    <property type="match status" value="1"/>
</dbReference>
<dbReference type="EC" id="1.3.5.1" evidence="4"/>
<keyword evidence="7" id="KW-0001">2Fe-2S</keyword>
<accession>A0ABP8ZE33</accession>